<sequence length="475" mass="54632">MLTGEKFGVVEFFQFISSQSKALFKYDQLRIKSQFLGGERRISERVERDAAKSIIYIVKLVNICRKCKCTKPRAIGHRSGYCRLPKPGQGKSRDRGRVRTADLPVLAAFRQTYVTEIHPAVHESFSETVMFGNVRLQLHQLTTSTKFDQQTNTAISAQLHLGQRDARRLCVASAKQPSFSSSKTACLVVRPSKQTTTVPRMSWLECWSTGLTKGPRLAQIWPPTAKYVTYSYTLDRVNEAGKYKNQTLYLGSVIARIGRKADVLRHQKGRQLRVYKFIQITRAVIRQNEHRRSPAFMHSEVPKEQALKDDPYIFQLEAKVREKLALPPIRLTPSEARKSEDEFTASDLKLSNDLQFNERRRSSAREFAECLLRRKFTHLIFIIQVMFDDDFVLFICGEIVFHNVPRELHAEFFLLLHQAPSNSQLIIYQESYLTVAISSGSSTIIRTRFINAFGHPDKTLVTYESVDIRQDEDFL</sequence>
<evidence type="ECO:0000313" key="1">
    <source>
        <dbReference type="EMBL" id="GAA53080.1"/>
    </source>
</evidence>
<gene>
    <name evidence="1" type="ORF">CLF_109489</name>
</gene>
<dbReference type="AlphaFoldDB" id="G7YJE7"/>
<dbReference type="EMBL" id="DF143414">
    <property type="protein sequence ID" value="GAA53080.1"/>
    <property type="molecule type" value="Genomic_DNA"/>
</dbReference>
<evidence type="ECO:0000313" key="2">
    <source>
        <dbReference type="Proteomes" id="UP000008909"/>
    </source>
</evidence>
<reference key="2">
    <citation type="submission" date="2011-10" db="EMBL/GenBank/DDBJ databases">
        <title>The genome and transcriptome sequence of Clonorchis sinensis provide insights into the carcinogenic liver fluke.</title>
        <authorList>
            <person name="Wang X."/>
            <person name="Huang Y."/>
            <person name="Chen W."/>
            <person name="Liu H."/>
            <person name="Guo L."/>
            <person name="Chen Y."/>
            <person name="Luo F."/>
            <person name="Zhou W."/>
            <person name="Sun J."/>
            <person name="Mao Q."/>
            <person name="Liang P."/>
            <person name="Zhou C."/>
            <person name="Tian Y."/>
            <person name="Men J."/>
            <person name="Lv X."/>
            <person name="Huang L."/>
            <person name="Zhou J."/>
            <person name="Hu Y."/>
            <person name="Li R."/>
            <person name="Zhang F."/>
            <person name="Lei H."/>
            <person name="Li X."/>
            <person name="Hu X."/>
            <person name="Liang C."/>
            <person name="Xu J."/>
            <person name="Wu Z."/>
            <person name="Yu X."/>
        </authorList>
    </citation>
    <scope>NUCLEOTIDE SEQUENCE</scope>
    <source>
        <strain>Henan</strain>
    </source>
</reference>
<organism evidence="1 2">
    <name type="scientific">Clonorchis sinensis</name>
    <name type="common">Chinese liver fluke</name>
    <dbReference type="NCBI Taxonomy" id="79923"/>
    <lineage>
        <taxon>Eukaryota</taxon>
        <taxon>Metazoa</taxon>
        <taxon>Spiralia</taxon>
        <taxon>Lophotrochozoa</taxon>
        <taxon>Platyhelminthes</taxon>
        <taxon>Trematoda</taxon>
        <taxon>Digenea</taxon>
        <taxon>Opisthorchiida</taxon>
        <taxon>Opisthorchiata</taxon>
        <taxon>Opisthorchiidae</taxon>
        <taxon>Clonorchis</taxon>
    </lineage>
</organism>
<protein>
    <submittedName>
        <fullName evidence="1">Uncharacterized protein</fullName>
    </submittedName>
</protein>
<dbReference type="Proteomes" id="UP000008909">
    <property type="component" value="Unassembled WGS sequence"/>
</dbReference>
<name>G7YJE7_CLOSI</name>
<accession>G7YJE7</accession>
<keyword evidence="2" id="KW-1185">Reference proteome</keyword>
<proteinExistence type="predicted"/>
<reference evidence="1" key="1">
    <citation type="journal article" date="2011" name="Genome Biol.">
        <title>The draft genome of the carcinogenic human liver fluke Clonorchis sinensis.</title>
        <authorList>
            <person name="Wang X."/>
            <person name="Chen W."/>
            <person name="Huang Y."/>
            <person name="Sun J."/>
            <person name="Men J."/>
            <person name="Liu H."/>
            <person name="Luo F."/>
            <person name="Guo L."/>
            <person name="Lv X."/>
            <person name="Deng C."/>
            <person name="Zhou C."/>
            <person name="Fan Y."/>
            <person name="Li X."/>
            <person name="Huang L."/>
            <person name="Hu Y."/>
            <person name="Liang C."/>
            <person name="Hu X."/>
            <person name="Xu J."/>
            <person name="Yu X."/>
        </authorList>
    </citation>
    <scope>NUCLEOTIDE SEQUENCE [LARGE SCALE GENOMIC DNA]</scope>
    <source>
        <strain evidence="1">Henan</strain>
    </source>
</reference>